<evidence type="ECO:0000313" key="3">
    <source>
        <dbReference type="EMBL" id="KAF2444502.1"/>
    </source>
</evidence>
<dbReference type="InterPro" id="IPR050817">
    <property type="entry name" value="DjlA_DnaK_co-chaperone"/>
</dbReference>
<feature type="domain" description="J" evidence="2">
    <location>
        <begin position="9"/>
        <end position="80"/>
    </location>
</feature>
<organism evidence="3 4">
    <name type="scientific">Karstenula rhodostoma CBS 690.94</name>
    <dbReference type="NCBI Taxonomy" id="1392251"/>
    <lineage>
        <taxon>Eukaryota</taxon>
        <taxon>Fungi</taxon>
        <taxon>Dikarya</taxon>
        <taxon>Ascomycota</taxon>
        <taxon>Pezizomycotina</taxon>
        <taxon>Dothideomycetes</taxon>
        <taxon>Pleosporomycetidae</taxon>
        <taxon>Pleosporales</taxon>
        <taxon>Massarineae</taxon>
        <taxon>Didymosphaeriaceae</taxon>
        <taxon>Karstenula</taxon>
    </lineage>
</organism>
<dbReference type="PRINTS" id="PR00625">
    <property type="entry name" value="JDOMAIN"/>
</dbReference>
<gene>
    <name evidence="3" type="ORF">P171DRAFT_494834</name>
</gene>
<dbReference type="OrthoDB" id="10250354at2759"/>
<proteinExistence type="predicted"/>
<reference evidence="3" key="1">
    <citation type="journal article" date="2020" name="Stud. Mycol.">
        <title>101 Dothideomycetes genomes: a test case for predicting lifestyles and emergence of pathogens.</title>
        <authorList>
            <person name="Haridas S."/>
            <person name="Albert R."/>
            <person name="Binder M."/>
            <person name="Bloem J."/>
            <person name="Labutti K."/>
            <person name="Salamov A."/>
            <person name="Andreopoulos B."/>
            <person name="Baker S."/>
            <person name="Barry K."/>
            <person name="Bills G."/>
            <person name="Bluhm B."/>
            <person name="Cannon C."/>
            <person name="Castanera R."/>
            <person name="Culley D."/>
            <person name="Daum C."/>
            <person name="Ezra D."/>
            <person name="Gonzalez J."/>
            <person name="Henrissat B."/>
            <person name="Kuo A."/>
            <person name="Liang C."/>
            <person name="Lipzen A."/>
            <person name="Lutzoni F."/>
            <person name="Magnuson J."/>
            <person name="Mondo S."/>
            <person name="Nolan M."/>
            <person name="Ohm R."/>
            <person name="Pangilinan J."/>
            <person name="Park H.-J."/>
            <person name="Ramirez L."/>
            <person name="Alfaro M."/>
            <person name="Sun H."/>
            <person name="Tritt A."/>
            <person name="Yoshinaga Y."/>
            <person name="Zwiers L.-H."/>
            <person name="Turgeon B."/>
            <person name="Goodwin S."/>
            <person name="Spatafora J."/>
            <person name="Crous P."/>
            <person name="Grigoriev I."/>
        </authorList>
    </citation>
    <scope>NUCLEOTIDE SEQUENCE</scope>
    <source>
        <strain evidence="3">CBS 690.94</strain>
    </source>
</reference>
<dbReference type="Proteomes" id="UP000799764">
    <property type="component" value="Unassembled WGS sequence"/>
</dbReference>
<dbReference type="SMART" id="SM00271">
    <property type="entry name" value="DnaJ"/>
    <property type="match status" value="1"/>
</dbReference>
<dbReference type="SUPFAM" id="SSF46565">
    <property type="entry name" value="Chaperone J-domain"/>
    <property type="match status" value="1"/>
</dbReference>
<evidence type="ECO:0000313" key="4">
    <source>
        <dbReference type="Proteomes" id="UP000799764"/>
    </source>
</evidence>
<dbReference type="PROSITE" id="PS50076">
    <property type="entry name" value="DNAJ_2"/>
    <property type="match status" value="1"/>
</dbReference>
<dbReference type="PANTHER" id="PTHR24074">
    <property type="entry name" value="CO-CHAPERONE PROTEIN DJLA"/>
    <property type="match status" value="1"/>
</dbReference>
<dbReference type="Pfam" id="PF00226">
    <property type="entry name" value="DnaJ"/>
    <property type="match status" value="1"/>
</dbReference>
<name>A0A9P4UCT9_9PLEO</name>
<dbReference type="CDD" id="cd06257">
    <property type="entry name" value="DnaJ"/>
    <property type="match status" value="1"/>
</dbReference>
<evidence type="ECO:0000256" key="1">
    <source>
        <dbReference type="SAM" id="MobiDB-lite"/>
    </source>
</evidence>
<feature type="region of interest" description="Disordered" evidence="1">
    <location>
        <begin position="36"/>
        <end position="55"/>
    </location>
</feature>
<accession>A0A9P4UCT9</accession>
<feature type="region of interest" description="Disordered" evidence="1">
    <location>
        <begin position="63"/>
        <end position="156"/>
    </location>
</feature>
<dbReference type="InterPro" id="IPR001623">
    <property type="entry name" value="DnaJ_domain"/>
</dbReference>
<keyword evidence="4" id="KW-1185">Reference proteome</keyword>
<dbReference type="AlphaFoldDB" id="A0A9P4UCT9"/>
<feature type="compositionally biased region" description="Low complexity" evidence="1">
    <location>
        <begin position="120"/>
        <end position="143"/>
    </location>
</feature>
<evidence type="ECO:0000259" key="2">
    <source>
        <dbReference type="PROSITE" id="PS50076"/>
    </source>
</evidence>
<dbReference type="Gene3D" id="1.10.287.110">
    <property type="entry name" value="DnaJ domain"/>
    <property type="match status" value="1"/>
</dbReference>
<sequence>MSENSRNRNYYGDLGLTPSATATQIKAAYHRLALLHHPDKQGPGSEGDASKFRNAQEAYEKLYEAKVREEKSKATYKTTTATDTDTDTDIRPFNVFNPRPRRSPPAPAPTQDVPHPRAPPNASAPAPNTPRPTTKRTYTYNPNAKFHDVGSEFEEH</sequence>
<dbReference type="InterPro" id="IPR036869">
    <property type="entry name" value="J_dom_sf"/>
</dbReference>
<dbReference type="EMBL" id="MU001501">
    <property type="protein sequence ID" value="KAF2444502.1"/>
    <property type="molecule type" value="Genomic_DNA"/>
</dbReference>
<comment type="caution">
    <text evidence="3">The sequence shown here is derived from an EMBL/GenBank/DDBJ whole genome shotgun (WGS) entry which is preliminary data.</text>
</comment>
<protein>
    <submittedName>
        <fullName evidence="3">DnaJ-domain-containing protein</fullName>
    </submittedName>
</protein>
<feature type="compositionally biased region" description="Basic and acidic residues" evidence="1">
    <location>
        <begin position="63"/>
        <end position="73"/>
    </location>
</feature>